<dbReference type="GO" id="GO:0016747">
    <property type="term" value="F:acyltransferase activity, transferring groups other than amino-acyl groups"/>
    <property type="evidence" value="ECO:0007669"/>
    <property type="project" value="InterPro"/>
</dbReference>
<evidence type="ECO:0000313" key="2">
    <source>
        <dbReference type="EMBL" id="MBB5979974.1"/>
    </source>
</evidence>
<dbReference type="SUPFAM" id="SSF55729">
    <property type="entry name" value="Acyl-CoA N-acyltransferases (Nat)"/>
    <property type="match status" value="1"/>
</dbReference>
<dbReference type="InterPro" id="IPR016181">
    <property type="entry name" value="Acyl_CoA_acyltransferase"/>
</dbReference>
<dbReference type="RefSeq" id="WP_184835343.1">
    <property type="nucleotide sequence ID" value="NZ_BAAAVN010000006.1"/>
</dbReference>
<proteinExistence type="predicted"/>
<comment type="caution">
    <text evidence="2">The sequence shown here is derived from an EMBL/GenBank/DDBJ whole genome shotgun (WGS) entry which is preliminary data.</text>
</comment>
<dbReference type="Proteomes" id="UP000558997">
    <property type="component" value="Unassembled WGS sequence"/>
</dbReference>
<sequence length="279" mass="30194">MEVRPDALSEAEAAAVAAARSAGVTMTTAASVEQIKELQDVLDSTWQPPHGRSTMPKELLIAMSHAGNYLGIAVRDHQAVGASVGFFATPDRQTLHSHVAAVQKGSRGRGVGYAVKLHQRAWALAVGSEWVEWTFDPLVARNAYFNIERLGADLVSYEANFYGAMEDSLNAHSESDRAIMRWHLPKPAGGAGVQCTLAEAGQLALAVRPDGRPETVHVRGVEPQRVVVQVPPDIETVRAAQPELESLWRVALRDTLTDLLADGYRVTGFLRAGAYLLEP</sequence>
<name>A0A841DLJ3_9ACTN</name>
<feature type="domain" description="N-acetyltransferase" evidence="1">
    <location>
        <begin position="25"/>
        <end position="170"/>
    </location>
</feature>
<dbReference type="PROSITE" id="PS51186">
    <property type="entry name" value="GNAT"/>
    <property type="match status" value="1"/>
</dbReference>
<protein>
    <submittedName>
        <fullName evidence="2">Putative GNAT superfamily acetyltransferase</fullName>
    </submittedName>
</protein>
<dbReference type="AlphaFoldDB" id="A0A841DLJ3"/>
<dbReference type="PANTHER" id="PTHR41700">
    <property type="entry name" value="GCN5-RELATED N-ACETYLTRANSFERASE"/>
    <property type="match status" value="1"/>
</dbReference>
<dbReference type="EMBL" id="JACHNF010000001">
    <property type="protein sequence ID" value="MBB5979974.1"/>
    <property type="molecule type" value="Genomic_DNA"/>
</dbReference>
<dbReference type="InterPro" id="IPR038764">
    <property type="entry name" value="GNAT_N_AcTrfase_prd"/>
</dbReference>
<organism evidence="2 3">
    <name type="scientific">Kribbella solani</name>
    <dbReference type="NCBI Taxonomy" id="236067"/>
    <lineage>
        <taxon>Bacteria</taxon>
        <taxon>Bacillati</taxon>
        <taxon>Actinomycetota</taxon>
        <taxon>Actinomycetes</taxon>
        <taxon>Propionibacteriales</taxon>
        <taxon>Kribbellaceae</taxon>
        <taxon>Kribbella</taxon>
    </lineage>
</organism>
<dbReference type="PANTHER" id="PTHR41700:SF1">
    <property type="entry name" value="N-ACETYLTRANSFERASE DOMAIN-CONTAINING PROTEIN"/>
    <property type="match status" value="1"/>
</dbReference>
<evidence type="ECO:0000259" key="1">
    <source>
        <dbReference type="PROSITE" id="PS51186"/>
    </source>
</evidence>
<reference evidence="2 3" key="1">
    <citation type="submission" date="2020-08" db="EMBL/GenBank/DDBJ databases">
        <title>Sequencing the genomes of 1000 actinobacteria strains.</title>
        <authorList>
            <person name="Klenk H.-P."/>
        </authorList>
    </citation>
    <scope>NUCLEOTIDE SEQUENCE [LARGE SCALE GENOMIC DNA]</scope>
    <source>
        <strain evidence="2 3">DSM 17294</strain>
    </source>
</reference>
<dbReference type="InterPro" id="IPR000182">
    <property type="entry name" value="GNAT_dom"/>
</dbReference>
<dbReference type="Gene3D" id="3.40.630.30">
    <property type="match status" value="1"/>
</dbReference>
<gene>
    <name evidence="2" type="ORF">HDA44_003315</name>
</gene>
<evidence type="ECO:0000313" key="3">
    <source>
        <dbReference type="Proteomes" id="UP000558997"/>
    </source>
</evidence>
<keyword evidence="3" id="KW-1185">Reference proteome</keyword>
<accession>A0A841DLJ3</accession>
<keyword evidence="2" id="KW-0808">Transferase</keyword>